<keyword evidence="4 10" id="KW-0378">Hydrolase</keyword>
<dbReference type="Pfam" id="PF01867">
    <property type="entry name" value="Cas_Cas1"/>
    <property type="match status" value="1"/>
</dbReference>
<dbReference type="InterPro" id="IPR050646">
    <property type="entry name" value="Cas1"/>
</dbReference>
<keyword evidence="7 10" id="KW-0238">DNA-binding</keyword>
<evidence type="ECO:0000256" key="3">
    <source>
        <dbReference type="ARBA" id="ARBA00022759"/>
    </source>
</evidence>
<evidence type="ECO:0000256" key="9">
    <source>
        <dbReference type="ARBA" id="ARBA00038592"/>
    </source>
</evidence>
<dbReference type="NCBIfam" id="TIGR00287">
    <property type="entry name" value="cas1"/>
    <property type="match status" value="1"/>
</dbReference>
<keyword evidence="6 10" id="KW-0051">Antiviral defense</keyword>
<dbReference type="InterPro" id="IPR019857">
    <property type="entry name" value="CRISPR-assoc_Cas1_YPEST-subtyp"/>
</dbReference>
<comment type="subunit">
    <text evidence="9 10">Homodimer, forms a heterotetramer with a Cas2 homodimer.</text>
</comment>
<evidence type="ECO:0000256" key="6">
    <source>
        <dbReference type="ARBA" id="ARBA00023118"/>
    </source>
</evidence>
<proteinExistence type="inferred from homology"/>
<dbReference type="InterPro" id="IPR042206">
    <property type="entry name" value="CRISPR-assoc_Cas1_C"/>
</dbReference>
<evidence type="ECO:0000256" key="8">
    <source>
        <dbReference type="ARBA" id="ARBA00023211"/>
    </source>
</evidence>
<evidence type="ECO:0000256" key="10">
    <source>
        <dbReference type="HAMAP-Rule" id="MF_01470"/>
    </source>
</evidence>
<comment type="cofactor">
    <cofactor evidence="10">
        <name>Mg(2+)</name>
        <dbReference type="ChEBI" id="CHEBI:18420"/>
    </cofactor>
    <cofactor evidence="10">
        <name>Mn(2+)</name>
        <dbReference type="ChEBI" id="CHEBI:29035"/>
    </cofactor>
</comment>
<dbReference type="PANTHER" id="PTHR34353:SF2">
    <property type="entry name" value="CRISPR-ASSOCIATED ENDONUCLEASE CAS1 1"/>
    <property type="match status" value="1"/>
</dbReference>
<dbReference type="Proteomes" id="UP001296873">
    <property type="component" value="Unassembled WGS sequence"/>
</dbReference>
<gene>
    <name evidence="10" type="primary">cas1</name>
    <name evidence="11" type="ORF">CKO28_06085</name>
</gene>
<comment type="similarity">
    <text evidence="10">Belongs to the CRISPR-associated endonuclease Cas1 family.</text>
</comment>
<reference evidence="11 12" key="1">
    <citation type="journal article" date="2020" name="Microorganisms">
        <title>Osmotic Adaptation and Compatible Solute Biosynthesis of Phototrophic Bacteria as Revealed from Genome Analyses.</title>
        <authorList>
            <person name="Imhoff J.F."/>
            <person name="Rahn T."/>
            <person name="Kunzel S."/>
            <person name="Keller A."/>
            <person name="Neulinger S.C."/>
        </authorList>
    </citation>
    <scope>NUCLEOTIDE SEQUENCE [LARGE SCALE GENOMIC DNA]</scope>
    <source>
        <strain evidence="11 12">DSM 9895</strain>
    </source>
</reference>
<evidence type="ECO:0000313" key="11">
    <source>
        <dbReference type="EMBL" id="MBK1667601.1"/>
    </source>
</evidence>
<dbReference type="InterPro" id="IPR042211">
    <property type="entry name" value="CRISPR-assoc_Cas1_N"/>
</dbReference>
<dbReference type="Gene3D" id="3.100.10.20">
    <property type="entry name" value="CRISPR-associated endonuclease Cas1, N-terminal domain"/>
    <property type="match status" value="1"/>
</dbReference>
<keyword evidence="12" id="KW-1185">Reference proteome</keyword>
<accession>A0ABS1DCD9</accession>
<evidence type="ECO:0000256" key="4">
    <source>
        <dbReference type="ARBA" id="ARBA00022801"/>
    </source>
</evidence>
<dbReference type="InterPro" id="IPR002729">
    <property type="entry name" value="CRISPR-assoc_Cas1"/>
</dbReference>
<dbReference type="PANTHER" id="PTHR34353">
    <property type="entry name" value="CRISPR-ASSOCIATED ENDONUCLEASE CAS1 1"/>
    <property type="match status" value="1"/>
</dbReference>
<evidence type="ECO:0000256" key="5">
    <source>
        <dbReference type="ARBA" id="ARBA00022842"/>
    </source>
</evidence>
<feature type="binding site" evidence="10">
    <location>
        <position position="306"/>
    </location>
    <ligand>
        <name>Mn(2+)</name>
        <dbReference type="ChEBI" id="CHEBI:29035"/>
    </ligand>
</feature>
<dbReference type="NCBIfam" id="TIGR03637">
    <property type="entry name" value="cas1_YPEST"/>
    <property type="match status" value="1"/>
</dbReference>
<feature type="binding site" evidence="10">
    <location>
        <position position="320"/>
    </location>
    <ligand>
        <name>Mn(2+)</name>
        <dbReference type="ChEBI" id="CHEBI:29035"/>
    </ligand>
</feature>
<sequence length="377" mass="42470">MAERAACPLSSFPGNGAATLQKEGMSVLRRRNGRRRPYTAFVIRNRKPARRWCTHITDLDLRHRTDMPDTRLLHTHRQSLLYLERSRVRVDEDRVVYDVADDSLIRSFNVPHANLSALLLGQGTSITQAAMRKLCEENVMLAATGSGATPLLMASFGDLSRPTDRFQKWLTIYQDERRSLEAAKIIQLRRIEALEKLAQKNSNRFDPDWIDDAADRFRKTIKTTNTADSLLGAEGTFCKSIYHAIASGYRIKGFKRVHGRESDRSHLPERIQTINAFLDHGNYLAYGIAAVALWAYGIPPALSVLHGRSRAGGLVFDIADSFKDAFVLVLACDIATRNPNASEKDLRGRVIGAFDDRKLMERTFRTIDDIIAECAQP</sequence>
<protein>
    <recommendedName>
        <fullName evidence="10">CRISPR-associated endonuclease Cas1</fullName>
        <ecNumber evidence="10">3.1.-.-</ecNumber>
    </recommendedName>
</protein>
<feature type="binding site" evidence="10">
    <location>
        <position position="234"/>
    </location>
    <ligand>
        <name>Mn(2+)</name>
        <dbReference type="ChEBI" id="CHEBI:29035"/>
    </ligand>
</feature>
<evidence type="ECO:0000256" key="7">
    <source>
        <dbReference type="ARBA" id="ARBA00023125"/>
    </source>
</evidence>
<dbReference type="HAMAP" id="MF_01470">
    <property type="entry name" value="Cas1"/>
    <property type="match status" value="1"/>
</dbReference>
<dbReference type="Gene3D" id="1.20.120.920">
    <property type="entry name" value="CRISPR-associated endonuclease Cas1, C-terminal domain"/>
    <property type="match status" value="1"/>
</dbReference>
<keyword evidence="1 10" id="KW-0540">Nuclease</keyword>
<comment type="function">
    <text evidence="10">CRISPR (clustered regularly interspaced short palindromic repeat), is an adaptive immune system that provides protection against mobile genetic elements (viruses, transposable elements and conjugative plasmids). CRISPR clusters contain spacers, sequences complementary to antecedent mobile elements, and target invading nucleic acids. CRISPR clusters are transcribed and processed into CRISPR RNA (crRNA). Acts as a dsDNA endonuclease. Involved in the integration of spacer DNA into the CRISPR cassette.</text>
</comment>
<dbReference type="EC" id="3.1.-.-" evidence="10"/>
<evidence type="ECO:0000313" key="12">
    <source>
        <dbReference type="Proteomes" id="UP001296873"/>
    </source>
</evidence>
<keyword evidence="3 10" id="KW-0255">Endonuclease</keyword>
<comment type="caution">
    <text evidence="11">The sequence shown here is derived from an EMBL/GenBank/DDBJ whole genome shotgun (WGS) entry which is preliminary data.</text>
</comment>
<dbReference type="EMBL" id="NRRL01000009">
    <property type="protein sequence ID" value="MBK1667601.1"/>
    <property type="molecule type" value="Genomic_DNA"/>
</dbReference>
<keyword evidence="5 10" id="KW-0460">Magnesium</keyword>
<keyword evidence="2 10" id="KW-0479">Metal-binding</keyword>
<keyword evidence="8 10" id="KW-0464">Manganese</keyword>
<evidence type="ECO:0000256" key="2">
    <source>
        <dbReference type="ARBA" id="ARBA00022723"/>
    </source>
</evidence>
<name>A0ABS1DCD9_9PROT</name>
<organism evidence="11 12">
    <name type="scientific">Rhodovibrio sodomensis</name>
    <dbReference type="NCBI Taxonomy" id="1088"/>
    <lineage>
        <taxon>Bacteria</taxon>
        <taxon>Pseudomonadati</taxon>
        <taxon>Pseudomonadota</taxon>
        <taxon>Alphaproteobacteria</taxon>
        <taxon>Rhodospirillales</taxon>
        <taxon>Rhodovibrionaceae</taxon>
        <taxon>Rhodovibrio</taxon>
    </lineage>
</organism>
<evidence type="ECO:0000256" key="1">
    <source>
        <dbReference type="ARBA" id="ARBA00022722"/>
    </source>
</evidence>